<reference evidence="2" key="1">
    <citation type="submission" date="2023-03" db="EMBL/GenBank/DDBJ databases">
        <title>Massive genome expansion in bonnet fungi (Mycena s.s.) driven by repeated elements and novel gene families across ecological guilds.</title>
        <authorList>
            <consortium name="Lawrence Berkeley National Laboratory"/>
            <person name="Harder C.B."/>
            <person name="Miyauchi S."/>
            <person name="Viragh M."/>
            <person name="Kuo A."/>
            <person name="Thoen E."/>
            <person name="Andreopoulos B."/>
            <person name="Lu D."/>
            <person name="Skrede I."/>
            <person name="Drula E."/>
            <person name="Henrissat B."/>
            <person name="Morin E."/>
            <person name="Kohler A."/>
            <person name="Barry K."/>
            <person name="LaButti K."/>
            <person name="Morin E."/>
            <person name="Salamov A."/>
            <person name="Lipzen A."/>
            <person name="Mereny Z."/>
            <person name="Hegedus B."/>
            <person name="Baldrian P."/>
            <person name="Stursova M."/>
            <person name="Weitz H."/>
            <person name="Taylor A."/>
            <person name="Grigoriev I.V."/>
            <person name="Nagy L.G."/>
            <person name="Martin F."/>
            <person name="Kauserud H."/>
        </authorList>
    </citation>
    <scope>NUCLEOTIDE SEQUENCE</scope>
    <source>
        <strain evidence="2">CBHHK173m</strain>
    </source>
</reference>
<dbReference type="EMBL" id="JARJCN010000057">
    <property type="protein sequence ID" value="KAJ7079932.1"/>
    <property type="molecule type" value="Genomic_DNA"/>
</dbReference>
<feature type="compositionally biased region" description="Basic residues" evidence="1">
    <location>
        <begin position="430"/>
        <end position="439"/>
    </location>
</feature>
<feature type="compositionally biased region" description="Basic and acidic residues" evidence="1">
    <location>
        <begin position="168"/>
        <end position="247"/>
    </location>
</feature>
<protein>
    <submittedName>
        <fullName evidence="2">Uncharacterized protein</fullName>
    </submittedName>
</protein>
<feature type="compositionally biased region" description="Polar residues" evidence="1">
    <location>
        <begin position="442"/>
        <end position="455"/>
    </location>
</feature>
<organism evidence="2 3">
    <name type="scientific">Mycena belliarum</name>
    <dbReference type="NCBI Taxonomy" id="1033014"/>
    <lineage>
        <taxon>Eukaryota</taxon>
        <taxon>Fungi</taxon>
        <taxon>Dikarya</taxon>
        <taxon>Basidiomycota</taxon>
        <taxon>Agaricomycotina</taxon>
        <taxon>Agaricomycetes</taxon>
        <taxon>Agaricomycetidae</taxon>
        <taxon>Agaricales</taxon>
        <taxon>Marasmiineae</taxon>
        <taxon>Mycenaceae</taxon>
        <taxon>Mycena</taxon>
    </lineage>
</organism>
<evidence type="ECO:0000313" key="2">
    <source>
        <dbReference type="EMBL" id="KAJ7079932.1"/>
    </source>
</evidence>
<feature type="compositionally biased region" description="Acidic residues" evidence="1">
    <location>
        <begin position="47"/>
        <end position="63"/>
    </location>
</feature>
<proteinExistence type="predicted"/>
<feature type="region of interest" description="Disordered" evidence="1">
    <location>
        <begin position="409"/>
        <end position="493"/>
    </location>
</feature>
<keyword evidence="3" id="KW-1185">Reference proteome</keyword>
<sequence>MSGQSKMAHDPKKWVRSPGKKWYWRHPTESSWRGPRDDRVWVPSIDAPDDLDPPPDDEFDDDVAMAPPPAPTTFGSLPRVAPNTAVTGTVAPATQQLQQPSAAPGPSATQPPRTTYNGFTGPFASTMRYMDEGRARQLAESARVPPTAARAPQGPPPQSWRPQYIDGPRYDERLLPPHQYSERRDDQRWYDLPREHRDSGQRRQESSRAPRSDVRREGPRSLGGDDRREEQRAEAHAHQERAREQALRARAASTRPGPGPPREVRPPPDVTSAARDDNGHPILPSVAADDDVSDYGGSSDEDEEDELRNLKKFRVREDMRLQENANRGTAPPVPMMPPPAEAGLWADLSFATVVAARNLTRWMTSGCPRARAMYMYLMRYYGANPGARRSDGIQYLMRDQQRAEAGWLLASTGDSTPLSRRGDRRGPSRNQRRRAKARQVSRVGSSGTTTASNKSVADDDDPMAPAPTARPHRQSYAGRAPLPLTPMDGRLGPELSLDDVVQDMVGRTPTTWAQAVRLENGDWASPETPAGARPLEADVLASRFLQFIAPIRGTATSIDRSRFMELVLVGLSLPGLFERLVMRGGWVYAAMPLEHFPFDAANLTMSQALSWIYQHGIMPATPKLRMLQSYAASWRNMRDAIPDPTSLEFRAAPRNIFDVLSWPDSQISPWRDLHYGPVRQGVTTTSSRFPAGGLAASIHAPNPAAAITPATDEEMPNAPLAPTESAPLPVTGEREDGEVATGDDEEHPRTPTSIAANIALPSPGASDYGDNEDVTSNT</sequence>
<comment type="caution">
    <text evidence="2">The sequence shown here is derived from an EMBL/GenBank/DDBJ whole genome shotgun (WGS) entry which is preliminary data.</text>
</comment>
<dbReference type="AlphaFoldDB" id="A0AAD6TUL9"/>
<evidence type="ECO:0000313" key="3">
    <source>
        <dbReference type="Proteomes" id="UP001222325"/>
    </source>
</evidence>
<name>A0AAD6TUL9_9AGAR</name>
<gene>
    <name evidence="2" type="ORF">B0H15DRAFT_953714</name>
</gene>
<accession>A0AAD6TUL9</accession>
<feature type="compositionally biased region" description="Acidic residues" evidence="1">
    <location>
        <begin position="769"/>
        <end position="778"/>
    </location>
</feature>
<feature type="compositionally biased region" description="Acidic residues" evidence="1">
    <location>
        <begin position="735"/>
        <end position="745"/>
    </location>
</feature>
<dbReference type="Proteomes" id="UP001222325">
    <property type="component" value="Unassembled WGS sequence"/>
</dbReference>
<evidence type="ECO:0000256" key="1">
    <source>
        <dbReference type="SAM" id="MobiDB-lite"/>
    </source>
</evidence>
<feature type="compositionally biased region" description="Acidic residues" evidence="1">
    <location>
        <begin position="288"/>
        <end position="306"/>
    </location>
</feature>
<feature type="region of interest" description="Disordered" evidence="1">
    <location>
        <begin position="1"/>
        <end position="306"/>
    </location>
</feature>
<feature type="compositionally biased region" description="Polar residues" evidence="1">
    <location>
        <begin position="84"/>
        <end position="118"/>
    </location>
</feature>
<feature type="region of interest" description="Disordered" evidence="1">
    <location>
        <begin position="709"/>
        <end position="778"/>
    </location>
</feature>
<feature type="compositionally biased region" description="Basic residues" evidence="1">
    <location>
        <begin position="14"/>
        <end position="24"/>
    </location>
</feature>